<comment type="caution">
    <text evidence="5">The sequence shown here is derived from an EMBL/GenBank/DDBJ whole genome shotgun (WGS) entry which is preliminary data.</text>
</comment>
<reference evidence="5" key="1">
    <citation type="submission" date="2021-02" db="EMBL/GenBank/DDBJ databases">
        <title>First Annotated Genome of the Yellow-green Alga Tribonema minus.</title>
        <authorList>
            <person name="Mahan K.M."/>
        </authorList>
    </citation>
    <scope>NUCLEOTIDE SEQUENCE</scope>
    <source>
        <strain evidence="5">UTEX B ZZ1240</strain>
    </source>
</reference>
<evidence type="ECO:0000313" key="5">
    <source>
        <dbReference type="EMBL" id="KAG5177101.1"/>
    </source>
</evidence>
<feature type="region of interest" description="Disordered" evidence="1">
    <location>
        <begin position="142"/>
        <end position="220"/>
    </location>
</feature>
<feature type="domain" description="Centromere/kinetochore protein zw10 C-terminal" evidence="3">
    <location>
        <begin position="804"/>
        <end position="918"/>
    </location>
</feature>
<dbReference type="InterPro" id="IPR019261">
    <property type="entry name" value="PARG_cat_microbial"/>
</dbReference>
<feature type="compositionally biased region" description="Gly residues" evidence="1">
    <location>
        <begin position="142"/>
        <end position="178"/>
    </location>
</feature>
<feature type="compositionally biased region" description="Low complexity" evidence="1">
    <location>
        <begin position="611"/>
        <end position="623"/>
    </location>
</feature>
<evidence type="ECO:0000259" key="2">
    <source>
        <dbReference type="Pfam" id="PF10021"/>
    </source>
</evidence>
<dbReference type="AlphaFoldDB" id="A0A836CAB9"/>
<feature type="domain" description="Microbial-type PARG catalytic" evidence="2">
    <location>
        <begin position="3"/>
        <end position="51"/>
    </location>
</feature>
<evidence type="ECO:0000313" key="6">
    <source>
        <dbReference type="Proteomes" id="UP000664859"/>
    </source>
</evidence>
<keyword evidence="6" id="KW-1185">Reference proteome</keyword>
<dbReference type="Pfam" id="PF20666">
    <property type="entry name" value="ZW10_C"/>
    <property type="match status" value="1"/>
</dbReference>
<dbReference type="InterPro" id="IPR046362">
    <property type="entry name" value="Zw10/DSL1_C_sf"/>
</dbReference>
<dbReference type="Pfam" id="PF22766">
    <property type="entry name" value="ZW10_C2"/>
    <property type="match status" value="1"/>
</dbReference>
<dbReference type="PANTHER" id="PTHR12205">
    <property type="entry name" value="CENTROMERE/KINETOCHORE PROTEIN ZW10"/>
    <property type="match status" value="1"/>
</dbReference>
<dbReference type="EMBL" id="JAFCMP010000529">
    <property type="protein sequence ID" value="KAG5177101.1"/>
    <property type="molecule type" value="Genomic_DNA"/>
</dbReference>
<dbReference type="GO" id="GO:0007094">
    <property type="term" value="P:mitotic spindle assembly checkpoint signaling"/>
    <property type="evidence" value="ECO:0007669"/>
    <property type="project" value="TreeGrafter"/>
</dbReference>
<dbReference type="Gene3D" id="1.10.357.150">
    <property type="match status" value="1"/>
</dbReference>
<dbReference type="Pfam" id="PF10021">
    <property type="entry name" value="PARG_cat_microb"/>
    <property type="match status" value="1"/>
</dbReference>
<dbReference type="PANTHER" id="PTHR12205:SF0">
    <property type="entry name" value="CENTROMERE_KINETOCHORE PROTEIN ZW10 HOMOLOG"/>
    <property type="match status" value="1"/>
</dbReference>
<dbReference type="GO" id="GO:1990423">
    <property type="term" value="C:RZZ complex"/>
    <property type="evidence" value="ECO:0007669"/>
    <property type="project" value="TreeGrafter"/>
</dbReference>
<dbReference type="OrthoDB" id="534815at2759"/>
<name>A0A836CAB9_9STRA</name>
<dbReference type="InterPro" id="IPR048343">
    <property type="entry name" value="ZW10_C"/>
</dbReference>
<evidence type="ECO:0000256" key="1">
    <source>
        <dbReference type="SAM" id="MobiDB-lite"/>
    </source>
</evidence>
<evidence type="ECO:0000259" key="3">
    <source>
        <dbReference type="Pfam" id="PF20666"/>
    </source>
</evidence>
<dbReference type="Proteomes" id="UP000664859">
    <property type="component" value="Unassembled WGS sequence"/>
</dbReference>
<feature type="domain" description="ZW10 C-terminal helical" evidence="4">
    <location>
        <begin position="972"/>
        <end position="1115"/>
    </location>
</feature>
<feature type="compositionally biased region" description="Low complexity" evidence="1">
    <location>
        <begin position="205"/>
        <end position="214"/>
    </location>
</feature>
<dbReference type="InterPro" id="IPR055148">
    <property type="entry name" value="ZW10_C_2"/>
</dbReference>
<sequence length="1120" mass="116160">MTALRLKQQGLNPVALNFCSWTWAGGGVAWGAGAQEESLFRRSDYHRTLLPYLYPLSPGEAVYSPRMTNPRLARRGGGGAVMCRGDAATFAAQLDLVLATARARGHDAVILGAWGCGAYGCPPRHVAALFAEALLSSSGGSGADGGSGCGGGDGSGGGGGGDSSDGGGGDGSGGGGGSIEEKGGECTGGASDAHESASGSGGSSSGNVGSSGIDGTEGGSGTIVGSGSKCNANANAGASAGNGDISDVADGMKSEVIDHMDDSSDDDGPEGYGGLGGFFKGRHAGAFRHVAFAIIEPQHGGATPQLDAFREAFKGRHIDRLTEELQAVKSQLFAAYKSHGGGDNDDGFDCSGEAEKRFDQLKREVGAVLAAAEAKPGVTEVLLESAGQHEPLQAQVRACEAAVSSLSAICEAAELLEAVDASLAHGKFGDVATALVRSELLLDGLVPTKAGSGGGANANASALAAVDPQALQALRRVLLQRDLTPPCRVHAALRRVLLQRRTAVECRLRESAACGVAVETGTVTVSQSIGAAMGGGRVGEGPLPLKDVLEVLQRLDLMDDWMEELACTLREQVLNPLLDAPHVPPPQISSQSGRRRARQSDVAATGGGGSADLPGGSSASSSGGNAGGPMKLFPQLLERVLVVLKFLAEQALQGGGHAGSLGSALLEGDGGLWGALLQRLERALPPLGSALLEGDGGLWGALLQRLERALPPSAAQLQRFAQLLPACEAFERGWGRWEEHFAAVRRRALLCAARDAMLGDYHNSTPAGDEVAAVAGSGKKALASQQRVFVFEACQEIASQQRVFVFEACQVTQVVQQVLAKAHEALAEACEEGAQVPPLIARELFRTARDVLELFRAVVPARHGEQMQNVPRLAALFHNDCAFLAHHAATIGHRYRQRLPPPVNSVATMVDMIQRQREQLLEFCAGADFVGAVDDDGDGYAFERGGARGELSRLAAAAGLRSGGEGEDGEAAVRRVVYHLKQLSQAWRGVLPASTYARVMGELFEVPAQAVLQQVLAQDEFAEQQTHSLHRLITSLTDMYTVSGLDGTGNGAPLADAARRTRSRLRAVCNLMDSGLQAVGESLSAGVYRHLTREELGSLIAAVFQESGARTAVLAAVERI</sequence>
<feature type="region of interest" description="Disordered" evidence="1">
    <location>
        <begin position="578"/>
        <end position="625"/>
    </location>
</feature>
<protein>
    <submittedName>
        <fullName evidence="5">Centromere/kinetochore Zw10-domain-containing protein</fullName>
    </submittedName>
</protein>
<dbReference type="GO" id="GO:0005737">
    <property type="term" value="C:cytoplasm"/>
    <property type="evidence" value="ECO:0007669"/>
    <property type="project" value="GOC"/>
</dbReference>
<gene>
    <name evidence="5" type="ORF">JKP88DRAFT_333501</name>
</gene>
<proteinExistence type="predicted"/>
<organism evidence="5 6">
    <name type="scientific">Tribonema minus</name>
    <dbReference type="NCBI Taxonomy" id="303371"/>
    <lineage>
        <taxon>Eukaryota</taxon>
        <taxon>Sar</taxon>
        <taxon>Stramenopiles</taxon>
        <taxon>Ochrophyta</taxon>
        <taxon>PX clade</taxon>
        <taxon>Xanthophyceae</taxon>
        <taxon>Tribonematales</taxon>
        <taxon>Tribonemataceae</taxon>
        <taxon>Tribonema</taxon>
    </lineage>
</organism>
<dbReference type="GO" id="GO:0006888">
    <property type="term" value="P:endoplasmic reticulum to Golgi vesicle-mediated transport"/>
    <property type="evidence" value="ECO:0007669"/>
    <property type="project" value="TreeGrafter"/>
</dbReference>
<dbReference type="Gene3D" id="3.40.220.10">
    <property type="entry name" value="Leucine Aminopeptidase, subunit E, domain 1"/>
    <property type="match status" value="2"/>
</dbReference>
<accession>A0A836CAB9</accession>
<evidence type="ECO:0000259" key="4">
    <source>
        <dbReference type="Pfam" id="PF22766"/>
    </source>
</evidence>
<dbReference type="InterPro" id="IPR043472">
    <property type="entry name" value="Macro_dom-like"/>
</dbReference>